<dbReference type="RefSeq" id="WP_090700701.1">
    <property type="nucleotide sequence ID" value="NZ_FNHH01000004.1"/>
</dbReference>
<reference evidence="4" key="1">
    <citation type="submission" date="2016-10" db="EMBL/GenBank/DDBJ databases">
        <authorList>
            <person name="Varghese N."/>
            <person name="Submissions S."/>
        </authorList>
    </citation>
    <scope>NUCLEOTIDE SEQUENCE [LARGE SCALE GENOMIC DNA]</scope>
    <source>
        <strain evidence="4">DSM 24536</strain>
    </source>
</reference>
<dbReference type="Pfam" id="PF13568">
    <property type="entry name" value="OMP_b-brl_2"/>
    <property type="match status" value="1"/>
</dbReference>
<feature type="chain" id="PRO_5011678693" evidence="1">
    <location>
        <begin position="21"/>
        <end position="247"/>
    </location>
</feature>
<sequence>MKKLLLLCILFLFTLNRSIAQENWGGGVDGEQLHFGFTFQYVASEYKIQKIENWKGPFIDPFNGLPMINSQLRSLSSPVTPGFGLGFVSDYRLGNNANLRFTPGMVFTDAIVNYEFEDPSLSVQRKVQGTLIDLPLGIKIKSDRRKNFRAYIIGGAKYSIDIVSKKKTDDIALSPEAKYLKNLKNTVWYEAGLGFDLYFEFFKMSPEIKFAQSRRSVLKDNDRLENPYTAPINKLFVRNIQFSLYFE</sequence>
<name>A0A1G9PDL3_9SPHI</name>
<proteinExistence type="predicted"/>
<keyword evidence="1" id="KW-0732">Signal</keyword>
<dbReference type="AlphaFoldDB" id="A0A1G9PDL3"/>
<organism evidence="3 4">
    <name type="scientific">Daejeonella rubra</name>
    <dbReference type="NCBI Taxonomy" id="990371"/>
    <lineage>
        <taxon>Bacteria</taxon>
        <taxon>Pseudomonadati</taxon>
        <taxon>Bacteroidota</taxon>
        <taxon>Sphingobacteriia</taxon>
        <taxon>Sphingobacteriales</taxon>
        <taxon>Sphingobacteriaceae</taxon>
        <taxon>Daejeonella</taxon>
    </lineage>
</organism>
<protein>
    <submittedName>
        <fullName evidence="3">Outer membrane protein beta-barrel domain-containing protein</fullName>
    </submittedName>
</protein>
<evidence type="ECO:0000313" key="4">
    <source>
        <dbReference type="Proteomes" id="UP000199226"/>
    </source>
</evidence>
<evidence type="ECO:0000313" key="3">
    <source>
        <dbReference type="EMBL" id="SDL96870.1"/>
    </source>
</evidence>
<evidence type="ECO:0000256" key="1">
    <source>
        <dbReference type="SAM" id="SignalP"/>
    </source>
</evidence>
<feature type="domain" description="Outer membrane protein beta-barrel" evidence="2">
    <location>
        <begin position="34"/>
        <end position="211"/>
    </location>
</feature>
<gene>
    <name evidence="3" type="ORF">SAMN05421813_10489</name>
</gene>
<feature type="signal peptide" evidence="1">
    <location>
        <begin position="1"/>
        <end position="20"/>
    </location>
</feature>
<dbReference type="Proteomes" id="UP000199226">
    <property type="component" value="Unassembled WGS sequence"/>
</dbReference>
<evidence type="ECO:0000259" key="2">
    <source>
        <dbReference type="Pfam" id="PF13568"/>
    </source>
</evidence>
<accession>A0A1G9PDL3</accession>
<dbReference type="EMBL" id="FNHH01000004">
    <property type="protein sequence ID" value="SDL96870.1"/>
    <property type="molecule type" value="Genomic_DNA"/>
</dbReference>
<dbReference type="STRING" id="990371.SAMN05421813_10489"/>
<dbReference type="InterPro" id="IPR025665">
    <property type="entry name" value="Beta-barrel_OMP_2"/>
</dbReference>
<keyword evidence="4" id="KW-1185">Reference proteome</keyword>
<dbReference type="OrthoDB" id="1467485at2"/>